<gene>
    <name evidence="2" type="ORF">CAEBREN_13748</name>
</gene>
<evidence type="ECO:0000313" key="2">
    <source>
        <dbReference type="EMBL" id="EGT50319.1"/>
    </source>
</evidence>
<keyword evidence="3" id="KW-1185">Reference proteome</keyword>
<dbReference type="Proteomes" id="UP000008068">
    <property type="component" value="Unassembled WGS sequence"/>
</dbReference>
<dbReference type="eggNOG" id="KOG2071">
    <property type="taxonomic scope" value="Eukaryota"/>
</dbReference>
<dbReference type="AlphaFoldDB" id="G0N1U2"/>
<feature type="compositionally biased region" description="Basic and acidic residues" evidence="1">
    <location>
        <begin position="70"/>
        <end position="79"/>
    </location>
</feature>
<reference evidence="3" key="1">
    <citation type="submission" date="2011-07" db="EMBL/GenBank/DDBJ databases">
        <authorList>
            <consortium name="Caenorhabditis brenneri Sequencing and Analysis Consortium"/>
            <person name="Wilson R.K."/>
        </authorList>
    </citation>
    <scope>NUCLEOTIDE SEQUENCE [LARGE SCALE GENOMIC DNA]</scope>
    <source>
        <strain evidence="3">PB2801</strain>
    </source>
</reference>
<feature type="region of interest" description="Disordered" evidence="1">
    <location>
        <begin position="507"/>
        <end position="530"/>
    </location>
</feature>
<dbReference type="InParanoid" id="G0N1U2"/>
<feature type="compositionally biased region" description="Basic and acidic residues" evidence="1">
    <location>
        <begin position="46"/>
        <end position="63"/>
    </location>
</feature>
<dbReference type="STRING" id="135651.G0N1U2"/>
<sequence>MLHSDLYQPPSKRKVRWDVPPESPKFAFGLSSAALSILANLKKAEAVAKSSDGERRSAEDIKEPTNTNTERTDKEENTRDMTVQTSPGSNITELNVHNDYQTTLYYSIPTISVSTNNNCVKPFKDSPNSGFLKRKFATDAETADSNCNTQIDQKYMSEKLGSVNSYESSSEAATVSMEDFDKDDFDNEHNQSFDSQDEKLHKQIESSIDQNSGSASFIRSYKDPSKPRVYIFDTVDEEVKIKLTIYDHFEGAEKSDNEDFQKVPFIRVQVAQELPSETIEMIARMRANRMPPSEVNDVIHNVSKYKKRLVPRYKRTPFFLSRSHVSMFYDHNNYDGNQKMDLTYRINRRITGIGFFTMTMDVVNYEEEWFIICELFRSLGNNPPPAGKPKIHMITNLSRVILESKEKNDNNKTSIDPFSRIGYFRKFSGTENNISDLLQPRQGLCQVCKFKHNDPESKNQSTKDHHDAHVVENLAPFGLKKGTTTKPSSWYPNDWMPRKVEHLENKVEQNQEKERSDAATVGKNTDVVSTGCKKPKCSVCCEDFVEYYHHDDEVWKLENSVAIDEHIVHVHCSESFNEPLVIQID</sequence>
<feature type="region of interest" description="Disordered" evidence="1">
    <location>
        <begin position="46"/>
        <end position="93"/>
    </location>
</feature>
<evidence type="ECO:0000313" key="3">
    <source>
        <dbReference type="Proteomes" id="UP000008068"/>
    </source>
</evidence>
<feature type="region of interest" description="Disordered" evidence="1">
    <location>
        <begin position="1"/>
        <end position="21"/>
    </location>
</feature>
<evidence type="ECO:0000256" key="1">
    <source>
        <dbReference type="SAM" id="MobiDB-lite"/>
    </source>
</evidence>
<protein>
    <submittedName>
        <fullName evidence="2">Uncharacterized protein</fullName>
    </submittedName>
</protein>
<dbReference type="EMBL" id="GL379828">
    <property type="protein sequence ID" value="EGT50319.1"/>
    <property type="molecule type" value="Genomic_DNA"/>
</dbReference>
<feature type="compositionally biased region" description="Polar residues" evidence="1">
    <location>
        <begin position="80"/>
        <end position="93"/>
    </location>
</feature>
<dbReference type="HOGENOM" id="CLU_466331_0_0_1"/>
<name>G0N1U2_CAEBE</name>
<accession>G0N1U2</accession>
<proteinExistence type="predicted"/>
<organism evidence="3">
    <name type="scientific">Caenorhabditis brenneri</name>
    <name type="common">Nematode worm</name>
    <dbReference type="NCBI Taxonomy" id="135651"/>
    <lineage>
        <taxon>Eukaryota</taxon>
        <taxon>Metazoa</taxon>
        <taxon>Ecdysozoa</taxon>
        <taxon>Nematoda</taxon>
        <taxon>Chromadorea</taxon>
        <taxon>Rhabditida</taxon>
        <taxon>Rhabditina</taxon>
        <taxon>Rhabditomorpha</taxon>
        <taxon>Rhabditoidea</taxon>
        <taxon>Rhabditidae</taxon>
        <taxon>Peloderinae</taxon>
        <taxon>Caenorhabditis</taxon>
    </lineage>
</organism>
<feature type="compositionally biased region" description="Basic and acidic residues" evidence="1">
    <location>
        <begin position="507"/>
        <end position="517"/>
    </location>
</feature>